<dbReference type="GO" id="GO:0004130">
    <property type="term" value="F:cytochrome-c peroxidase activity"/>
    <property type="evidence" value="ECO:0007669"/>
    <property type="project" value="TreeGrafter"/>
</dbReference>
<dbReference type="InterPro" id="IPR008979">
    <property type="entry name" value="Galactose-bd-like_sf"/>
</dbReference>
<evidence type="ECO:0000313" key="11">
    <source>
        <dbReference type="Proteomes" id="UP000614811"/>
    </source>
</evidence>
<dbReference type="InterPro" id="IPR036909">
    <property type="entry name" value="Cyt_c-like_dom_sf"/>
</dbReference>
<dbReference type="GO" id="GO:0020037">
    <property type="term" value="F:heme binding"/>
    <property type="evidence" value="ECO:0007669"/>
    <property type="project" value="InterPro"/>
</dbReference>
<dbReference type="Pfam" id="PF22633">
    <property type="entry name" value="F5_F8_type_C_2"/>
    <property type="match status" value="2"/>
</dbReference>
<dbReference type="GO" id="GO:0005509">
    <property type="term" value="F:calcium ion binding"/>
    <property type="evidence" value="ECO:0007669"/>
    <property type="project" value="InterPro"/>
</dbReference>
<dbReference type="PROSITE" id="PS52005">
    <property type="entry name" value="CBM56"/>
    <property type="match status" value="1"/>
</dbReference>
<feature type="region of interest" description="Disordered" evidence="5">
    <location>
        <begin position="398"/>
        <end position="458"/>
    </location>
</feature>
<dbReference type="Gene3D" id="2.60.120.260">
    <property type="entry name" value="Galactose-binding domain-like"/>
    <property type="match status" value="2"/>
</dbReference>
<dbReference type="PANTHER" id="PTHR30600:SF4">
    <property type="entry name" value="CYTOCHROME C DOMAIN-CONTAINING PROTEIN"/>
    <property type="match status" value="1"/>
</dbReference>
<evidence type="ECO:0000259" key="9">
    <source>
        <dbReference type="PROSITE" id="PS52005"/>
    </source>
</evidence>
<dbReference type="InterPro" id="IPR009056">
    <property type="entry name" value="Cyt_c-like_dom"/>
</dbReference>
<dbReference type="GO" id="GO:0030246">
    <property type="term" value="F:carbohydrate binding"/>
    <property type="evidence" value="ECO:0007669"/>
    <property type="project" value="UniProtKB-UniRule"/>
</dbReference>
<evidence type="ECO:0000256" key="2">
    <source>
        <dbReference type="ARBA" id="ARBA00022723"/>
    </source>
</evidence>
<dbReference type="SUPFAM" id="SSF46626">
    <property type="entry name" value="Cytochrome c"/>
    <property type="match status" value="1"/>
</dbReference>
<evidence type="ECO:0000259" key="8">
    <source>
        <dbReference type="PROSITE" id="PS51007"/>
    </source>
</evidence>
<gene>
    <name evidence="10" type="ORF">GCM10008090_23900</name>
</gene>
<dbReference type="GO" id="GO:0009055">
    <property type="term" value="F:electron transfer activity"/>
    <property type="evidence" value="ECO:0007669"/>
    <property type="project" value="InterPro"/>
</dbReference>
<feature type="domain" description="F5/8 type C" evidence="7">
    <location>
        <begin position="289"/>
        <end position="395"/>
    </location>
</feature>
<feature type="chain" id="PRO_5038092765" description="Thiol oxidoreductase" evidence="6">
    <location>
        <begin position="37"/>
        <end position="1081"/>
    </location>
</feature>
<keyword evidence="11" id="KW-1185">Reference proteome</keyword>
<feature type="domain" description="Cytochrome c" evidence="8">
    <location>
        <begin position="704"/>
        <end position="919"/>
    </location>
</feature>
<dbReference type="PANTHER" id="PTHR30600">
    <property type="entry name" value="CYTOCHROME C PEROXIDASE-RELATED"/>
    <property type="match status" value="1"/>
</dbReference>
<name>A0A918VMM1_9GAMM</name>
<evidence type="ECO:0000313" key="10">
    <source>
        <dbReference type="EMBL" id="GHA13381.1"/>
    </source>
</evidence>
<dbReference type="InterPro" id="IPR051395">
    <property type="entry name" value="Cytochrome_c_Peroxidase/MauG"/>
</dbReference>
<evidence type="ECO:0000256" key="1">
    <source>
        <dbReference type="ARBA" id="ARBA00022617"/>
    </source>
</evidence>
<dbReference type="InterPro" id="IPR000421">
    <property type="entry name" value="FA58C"/>
</dbReference>
<dbReference type="SUPFAM" id="SSF103647">
    <property type="entry name" value="TSP type-3 repeat"/>
    <property type="match status" value="1"/>
</dbReference>
<evidence type="ECO:0000256" key="4">
    <source>
        <dbReference type="PROSITE-ProRule" id="PRU00433"/>
    </source>
</evidence>
<evidence type="ECO:0008006" key="12">
    <source>
        <dbReference type="Google" id="ProtNLM"/>
    </source>
</evidence>
<feature type="domain" description="F5/8 type C" evidence="7">
    <location>
        <begin position="114"/>
        <end position="261"/>
    </location>
</feature>
<evidence type="ECO:0000256" key="6">
    <source>
        <dbReference type="SAM" id="SignalP"/>
    </source>
</evidence>
<keyword evidence="6" id="KW-0732">Signal</keyword>
<organism evidence="10 11">
    <name type="scientific">Arenicella chitinivorans</name>
    <dbReference type="NCBI Taxonomy" id="1329800"/>
    <lineage>
        <taxon>Bacteria</taxon>
        <taxon>Pseudomonadati</taxon>
        <taxon>Pseudomonadota</taxon>
        <taxon>Gammaproteobacteria</taxon>
        <taxon>Arenicellales</taxon>
        <taxon>Arenicellaceae</taxon>
        <taxon>Arenicella</taxon>
    </lineage>
</organism>
<dbReference type="Pfam" id="PF22184">
    <property type="entry name" value="CBM_56"/>
    <property type="match status" value="1"/>
</dbReference>
<dbReference type="InterPro" id="IPR010538">
    <property type="entry name" value="DHOR"/>
</dbReference>
<dbReference type="InterPro" id="IPR028974">
    <property type="entry name" value="TSP_type-3_rpt"/>
</dbReference>
<sequence>MISLLSKSLTNSQRTNPSRVIAILFALLCAMSAAHAQNADNGTVHINGDTAQLYINTSAWADAHYLINSGPQQNVRMPVVNGVNRLDISGLNNQDQITYWFTYWDTGANGAFDTAVKTYTHQDAAPPPPPSGNNIALGSNAIGSTNLQAASLAVDGDGSTRWESNFNTDPSWLMLDLGAAYALSSVTIDWEAANAAHYQVQGSNDGNNWSVLNDATGGSFGDRTDTHAVSGTFRYVRMYGLTRSAGNDWGYSIYEFKVYGSLAPSNNNIALGKSAIGSTTLQAAGLAFDGDPTTRWESNFQTDPSWLRVDLGATYDISAVSIDWEYANAANYQIQGSNNDSSWTPLYTYSGGQVGDRTDDLTVNGSYRYLRMYGTARSAGNDWGYSIFEMRVFGTLSNGPSDPDSDNDGVPDSSDQCPNTAPGTQVDANGCPVTTPPPSTVTPLYNSSTPLEPDTQVDTGSALITRFSDRPRTRHAREDQFQSYDHYIKFYFEHRASNIEIIDTVAKGGDTITMNVRTLWPLSDSEAENRWWYLGRNTVAEYSGGGIMQYVGFDGTYYNYTKSDNLNRQFNREIRNGDRLEFEISQFSRNDIPRGQANYYGTTFLYIVGKGIVPWYTENAGEFVPGGGEFQEDSREIPASYWLGGNTTIHYQYTDEPNDHFMQMATNLGYGNGQKFLEGRRILHSSFIDGQHDEDPENGVLNTVAGLAGSQPYIKASCSGCHERNGGAPVAPNNELLDRWVFKTADANGNPHPQYGKVLQPRRVGGTGEGEVSIAFWSNVANGLRAPNYQFQNGAPARFSARIAPRLVGLGLLEAIPESTIESLEDPNDVNGDGISGRANRVADPANPQITRIGRFGWKAGTSSIRHQVVSALNTDMGVRTSLMPNLDCGSNQSGCSNNNAMLPDAEIDKLVTYLTGLGVRPQRGWESGFEDQTIVYGKQVFSNTGCAGCHTPTLQTSPYHPMAEARNQTIHPYSDMLLHDMGDGLADNLGEGDASGREWRTTPLWGLGLHACVTGGVTNPSGAEGGEICTPHHAYLHDGRARSIEEAILWHGGEGANSRANYQALSASDKNALLRFLESL</sequence>
<reference evidence="10" key="1">
    <citation type="journal article" date="2014" name="Int. J. Syst. Evol. Microbiol.">
        <title>Complete genome sequence of Corynebacterium casei LMG S-19264T (=DSM 44701T), isolated from a smear-ripened cheese.</title>
        <authorList>
            <consortium name="US DOE Joint Genome Institute (JGI-PGF)"/>
            <person name="Walter F."/>
            <person name="Albersmeier A."/>
            <person name="Kalinowski J."/>
            <person name="Ruckert C."/>
        </authorList>
    </citation>
    <scope>NUCLEOTIDE SEQUENCE</scope>
    <source>
        <strain evidence="10">KCTC 12711</strain>
    </source>
</reference>
<dbReference type="EMBL" id="BMXA01000004">
    <property type="protein sequence ID" value="GHA13381.1"/>
    <property type="molecule type" value="Genomic_DNA"/>
</dbReference>
<dbReference type="Proteomes" id="UP000614811">
    <property type="component" value="Unassembled WGS sequence"/>
</dbReference>
<keyword evidence="3 4" id="KW-0408">Iron</keyword>
<evidence type="ECO:0000256" key="3">
    <source>
        <dbReference type="ARBA" id="ARBA00023004"/>
    </source>
</evidence>
<dbReference type="AlphaFoldDB" id="A0A918VMM1"/>
<feature type="compositionally biased region" description="Polar residues" evidence="5">
    <location>
        <begin position="416"/>
        <end position="427"/>
    </location>
</feature>
<evidence type="ECO:0000256" key="5">
    <source>
        <dbReference type="SAM" id="MobiDB-lite"/>
    </source>
</evidence>
<keyword evidence="2 4" id="KW-0479">Metal-binding</keyword>
<comment type="caution">
    <text evidence="10">The sequence shown here is derived from an EMBL/GenBank/DDBJ whole genome shotgun (WGS) entry which is preliminary data.</text>
</comment>
<evidence type="ECO:0000259" key="7">
    <source>
        <dbReference type="PROSITE" id="PS50022"/>
    </source>
</evidence>
<feature type="domain" description="CBM56" evidence="9">
    <location>
        <begin position="31"/>
        <end position="121"/>
    </location>
</feature>
<dbReference type="InterPro" id="IPR047569">
    <property type="entry name" value="CBM56"/>
</dbReference>
<dbReference type="PROSITE" id="PS50022">
    <property type="entry name" value="FA58C_3"/>
    <property type="match status" value="2"/>
</dbReference>
<dbReference type="RefSeq" id="WP_189401443.1">
    <property type="nucleotide sequence ID" value="NZ_BMXA01000004.1"/>
</dbReference>
<keyword evidence="1 4" id="KW-0349">Heme</keyword>
<dbReference type="Pfam" id="PF06537">
    <property type="entry name" value="DHOR"/>
    <property type="match status" value="1"/>
</dbReference>
<protein>
    <recommendedName>
        <fullName evidence="12">Thiol oxidoreductase</fullName>
    </recommendedName>
</protein>
<feature type="signal peptide" evidence="6">
    <location>
        <begin position="1"/>
        <end position="36"/>
    </location>
</feature>
<dbReference type="Gene3D" id="1.10.760.10">
    <property type="entry name" value="Cytochrome c-like domain"/>
    <property type="match status" value="1"/>
</dbReference>
<reference evidence="10" key="2">
    <citation type="submission" date="2020-09" db="EMBL/GenBank/DDBJ databases">
        <authorList>
            <person name="Sun Q."/>
            <person name="Kim S."/>
        </authorList>
    </citation>
    <scope>NUCLEOTIDE SEQUENCE</scope>
    <source>
        <strain evidence="10">KCTC 12711</strain>
    </source>
</reference>
<proteinExistence type="predicted"/>
<feature type="domain" description="Cytochrome c" evidence="8">
    <location>
        <begin position="933"/>
        <end position="1081"/>
    </location>
</feature>
<dbReference type="PROSITE" id="PS51007">
    <property type="entry name" value="CYTC"/>
    <property type="match status" value="2"/>
</dbReference>
<accession>A0A918VMM1</accession>
<dbReference type="SUPFAM" id="SSF49785">
    <property type="entry name" value="Galactose-binding domain-like"/>
    <property type="match status" value="2"/>
</dbReference>